<dbReference type="STRING" id="483913.AN935_18650"/>
<gene>
    <name evidence="1" type="ORF">SC09_contig4orf00990</name>
</gene>
<comment type="caution">
    <text evidence="1">The sequence shown here is derived from an EMBL/GenBank/DDBJ whole genome shotgun (WGS) entry which is preliminary data.</text>
</comment>
<sequence length="44" mass="5024">MRHLLRQLPSAGFSLLIQQPHLSLFSRQGGMLIRHKAMAKVLLE</sequence>
<reference evidence="1 2" key="1">
    <citation type="submission" date="2014-12" db="EMBL/GenBank/DDBJ databases">
        <title>Comparative genome analysis of Bacillus coagulans HM-08, Clostridium butyricum HM-68, Bacillus subtilis HM-66 and Bacillus licheniformis BL-09.</title>
        <authorList>
            <person name="Zhang H."/>
        </authorList>
    </citation>
    <scope>NUCLEOTIDE SEQUENCE [LARGE SCALE GENOMIC DNA]</scope>
    <source>
        <strain evidence="1 2">HM-66</strain>
    </source>
</reference>
<proteinExistence type="predicted"/>
<dbReference type="AlphaFoldDB" id="A0A0D1J1C2"/>
<organism evidence="1 2">
    <name type="scientific">Bacillus subtilis</name>
    <dbReference type="NCBI Taxonomy" id="1423"/>
    <lineage>
        <taxon>Bacteria</taxon>
        <taxon>Bacillati</taxon>
        <taxon>Bacillota</taxon>
        <taxon>Bacilli</taxon>
        <taxon>Bacillales</taxon>
        <taxon>Bacillaceae</taxon>
        <taxon>Bacillus</taxon>
    </lineage>
</organism>
<name>A0A0D1J1C2_BACIU</name>
<accession>A0A0D1J1C2</accession>
<evidence type="ECO:0000313" key="2">
    <source>
        <dbReference type="Proteomes" id="UP000032247"/>
    </source>
</evidence>
<dbReference type="Proteomes" id="UP000032247">
    <property type="component" value="Unassembled WGS sequence"/>
</dbReference>
<evidence type="ECO:0000313" key="1">
    <source>
        <dbReference type="EMBL" id="KIU06014.1"/>
    </source>
</evidence>
<protein>
    <submittedName>
        <fullName evidence="1">Uncharacterized protein</fullName>
    </submittedName>
</protein>
<dbReference type="EMBL" id="JXBC01000013">
    <property type="protein sequence ID" value="KIU06014.1"/>
    <property type="molecule type" value="Genomic_DNA"/>
</dbReference>